<comment type="caution">
    <text evidence="2">The sequence shown here is derived from an EMBL/GenBank/DDBJ whole genome shotgun (WGS) entry which is preliminary data.</text>
</comment>
<feature type="domain" description="DUF8117" evidence="1">
    <location>
        <begin position="36"/>
        <end position="167"/>
    </location>
</feature>
<dbReference type="OrthoDB" id="5804999at2759"/>
<accession>A0A8S1H825</accession>
<dbReference type="Proteomes" id="UP000835052">
    <property type="component" value="Unassembled WGS sequence"/>
</dbReference>
<dbReference type="EMBL" id="CAJGYM010000010">
    <property type="protein sequence ID" value="CAD6189380.1"/>
    <property type="molecule type" value="Genomic_DNA"/>
</dbReference>
<gene>
    <name evidence="2" type="ORF">CAUJ_LOCUS5299</name>
</gene>
<protein>
    <recommendedName>
        <fullName evidence="1">DUF8117 domain-containing protein</fullName>
    </recommendedName>
</protein>
<proteinExistence type="predicted"/>
<reference evidence="2" key="1">
    <citation type="submission" date="2020-10" db="EMBL/GenBank/DDBJ databases">
        <authorList>
            <person name="Kikuchi T."/>
        </authorList>
    </citation>
    <scope>NUCLEOTIDE SEQUENCE</scope>
    <source>
        <strain evidence="2">NKZ352</strain>
    </source>
</reference>
<evidence type="ECO:0000313" key="2">
    <source>
        <dbReference type="EMBL" id="CAD6189380.1"/>
    </source>
</evidence>
<dbReference type="AlphaFoldDB" id="A0A8S1H825"/>
<dbReference type="Pfam" id="PF26431">
    <property type="entry name" value="DUF8117"/>
    <property type="match status" value="1"/>
</dbReference>
<organism evidence="2 3">
    <name type="scientific">Caenorhabditis auriculariae</name>
    <dbReference type="NCBI Taxonomy" id="2777116"/>
    <lineage>
        <taxon>Eukaryota</taxon>
        <taxon>Metazoa</taxon>
        <taxon>Ecdysozoa</taxon>
        <taxon>Nematoda</taxon>
        <taxon>Chromadorea</taxon>
        <taxon>Rhabditida</taxon>
        <taxon>Rhabditina</taxon>
        <taxon>Rhabditomorpha</taxon>
        <taxon>Rhabditoidea</taxon>
        <taxon>Rhabditidae</taxon>
        <taxon>Peloderinae</taxon>
        <taxon>Caenorhabditis</taxon>
    </lineage>
</organism>
<evidence type="ECO:0000259" key="1">
    <source>
        <dbReference type="Pfam" id="PF26431"/>
    </source>
</evidence>
<evidence type="ECO:0000313" key="3">
    <source>
        <dbReference type="Proteomes" id="UP000835052"/>
    </source>
</evidence>
<dbReference type="InterPro" id="IPR058430">
    <property type="entry name" value="DUF8117"/>
</dbReference>
<sequence length="285" mass="33361">MEDTQLFPKDNILNLEHVPSFENDFEAFSQMKTSLDRLWWSRLVISVRGYVINYVHSNDNTLFHCDDAFTIIHRYLAETSSDVDSAHKYFVAVGAMAKEKDLMQRLLAVAMKKPISDNPLDNEEFRTCFEQVFGKINQITIQISIEQLPAYIVFARVFSILQMRWKEEKAKRRGIRFETDPEWEPDERVVLFQQFGSGNRTWILLDFDRYILAQWKPNGTSVIFGDRFVEKKKRSGLKLCATCGMLEQQASQFYIHNDQAFLLERMFRLCCTTIPWPNSCPIARG</sequence>
<name>A0A8S1H825_9PELO</name>
<keyword evidence="3" id="KW-1185">Reference proteome</keyword>